<dbReference type="InterPro" id="IPR016161">
    <property type="entry name" value="Ald_DH/histidinol_DH"/>
</dbReference>
<dbReference type="Gene3D" id="3.40.309.10">
    <property type="entry name" value="Aldehyde Dehydrogenase, Chain A, domain 2"/>
    <property type="match status" value="1"/>
</dbReference>
<evidence type="ECO:0000256" key="3">
    <source>
        <dbReference type="PROSITE-ProRule" id="PRU10007"/>
    </source>
</evidence>
<dbReference type="Pfam" id="PF00171">
    <property type="entry name" value="Aldedh"/>
    <property type="match status" value="1"/>
</dbReference>
<dbReference type="InterPro" id="IPR029510">
    <property type="entry name" value="Ald_DH_CS_GLU"/>
</dbReference>
<dbReference type="InterPro" id="IPR015590">
    <property type="entry name" value="Aldehyde_DH_dom"/>
</dbReference>
<organism evidence="6 7">
    <name type="scientific">Leucobacter chromiisoli</name>
    <dbReference type="NCBI Taxonomy" id="2796471"/>
    <lineage>
        <taxon>Bacteria</taxon>
        <taxon>Bacillati</taxon>
        <taxon>Actinomycetota</taxon>
        <taxon>Actinomycetes</taxon>
        <taxon>Micrococcales</taxon>
        <taxon>Microbacteriaceae</taxon>
        <taxon>Leucobacter</taxon>
    </lineage>
</organism>
<dbReference type="InterPro" id="IPR016162">
    <property type="entry name" value="Ald_DH_N"/>
</dbReference>
<dbReference type="PANTHER" id="PTHR42804">
    <property type="entry name" value="ALDEHYDE DEHYDROGENASE"/>
    <property type="match status" value="1"/>
</dbReference>
<proteinExistence type="inferred from homology"/>
<evidence type="ECO:0000256" key="2">
    <source>
        <dbReference type="ARBA" id="ARBA00023002"/>
    </source>
</evidence>
<keyword evidence="7" id="KW-1185">Reference proteome</keyword>
<comment type="similarity">
    <text evidence="1 4">Belongs to the aldehyde dehydrogenase family.</text>
</comment>
<dbReference type="FunFam" id="3.40.605.10:FF:000007">
    <property type="entry name" value="NAD/NADP-dependent betaine aldehyde dehydrogenase"/>
    <property type="match status" value="1"/>
</dbReference>
<feature type="active site" evidence="3">
    <location>
        <position position="260"/>
    </location>
</feature>
<dbReference type="EMBL" id="JAEHOH010000016">
    <property type="protein sequence ID" value="MBK0419780.1"/>
    <property type="molecule type" value="Genomic_DNA"/>
</dbReference>
<dbReference type="Proteomes" id="UP000608530">
    <property type="component" value="Unassembled WGS sequence"/>
</dbReference>
<comment type="caution">
    <text evidence="6">The sequence shown here is derived from an EMBL/GenBank/DDBJ whole genome shotgun (WGS) entry which is preliminary data.</text>
</comment>
<protein>
    <submittedName>
        <fullName evidence="6">Aldehyde dehydrogenase family protein</fullName>
    </submittedName>
</protein>
<evidence type="ECO:0000259" key="5">
    <source>
        <dbReference type="Pfam" id="PF00171"/>
    </source>
</evidence>
<dbReference type="InterPro" id="IPR016163">
    <property type="entry name" value="Ald_DH_C"/>
</dbReference>
<dbReference type="GO" id="GO:0016620">
    <property type="term" value="F:oxidoreductase activity, acting on the aldehyde or oxo group of donors, NAD or NADP as acceptor"/>
    <property type="evidence" value="ECO:0007669"/>
    <property type="project" value="InterPro"/>
</dbReference>
<sequence length="491" mass="52004">MTLDPRHRLTPTTDPEMTIGGDAVRGGGPVIEVFNPATGAPLAEVPSASAEQVDRAVTAAAAAFPAWSSAPREERSRLIHRFCDLVEANADRLISTIIAEVGTPVTLAETLQIRFPVDQMRWYADLILQDDAVDLGETDYGVRRRSVVYKRPVGVVAAISAYNYPLHLGLWKVGAALAAGCTVVLMPSPRTPLSVLAVGRLAREAGLPDGVLNVIVGGPETGQALTEHPRVDKISFTGSDTVGQSIISQSAAGIKRVTLELGGKSPAIILPGADLGVAANQVHRRYTRNAGQGCASPTRLLVHRDAIDEFVAATEQVFADLVVGDPWDRATDVGPVIRPEHRARIEGMVSDAVGRGARIAVGGGRPDFTEGWWVNPHMIAGVDNADPIAQNEIFGPVSVMLPYSDVEEAIAIANDSRFGLNGYLYGDPALAAEVAPRLRVGTVAMNEASGLRPDAPFGGFGYSGIGREGGIWGISAFQEVQHIQYPIAKGE</sequence>
<dbReference type="AlphaFoldDB" id="A0A934UVC9"/>
<evidence type="ECO:0000313" key="7">
    <source>
        <dbReference type="Proteomes" id="UP000608530"/>
    </source>
</evidence>
<dbReference type="PANTHER" id="PTHR42804:SF1">
    <property type="entry name" value="ALDEHYDE DEHYDROGENASE-RELATED"/>
    <property type="match status" value="1"/>
</dbReference>
<dbReference type="Gene3D" id="3.40.605.10">
    <property type="entry name" value="Aldehyde Dehydrogenase, Chain A, domain 1"/>
    <property type="match status" value="1"/>
</dbReference>
<dbReference type="SUPFAM" id="SSF53720">
    <property type="entry name" value="ALDH-like"/>
    <property type="match status" value="1"/>
</dbReference>
<keyword evidence="2 4" id="KW-0560">Oxidoreductase</keyword>
<evidence type="ECO:0000256" key="1">
    <source>
        <dbReference type="ARBA" id="ARBA00009986"/>
    </source>
</evidence>
<dbReference type="PROSITE" id="PS00687">
    <property type="entry name" value="ALDEHYDE_DEHYDR_GLU"/>
    <property type="match status" value="1"/>
</dbReference>
<accession>A0A934UVC9</accession>
<dbReference type="RefSeq" id="WP_200115917.1">
    <property type="nucleotide sequence ID" value="NZ_JAEHOH010000016.1"/>
</dbReference>
<evidence type="ECO:0000313" key="6">
    <source>
        <dbReference type="EMBL" id="MBK0419780.1"/>
    </source>
</evidence>
<evidence type="ECO:0000256" key="4">
    <source>
        <dbReference type="RuleBase" id="RU003345"/>
    </source>
</evidence>
<name>A0A934UVC9_9MICO</name>
<feature type="domain" description="Aldehyde dehydrogenase" evidence="5">
    <location>
        <begin position="30"/>
        <end position="483"/>
    </location>
</feature>
<reference evidence="6" key="1">
    <citation type="submission" date="2020-12" db="EMBL/GenBank/DDBJ databases">
        <title>Leucobacter sp. CAS1, isolated from Chromium sludge.</title>
        <authorList>
            <person name="Xu Z."/>
        </authorList>
    </citation>
    <scope>NUCLEOTIDE SEQUENCE</scope>
    <source>
        <strain evidence="6">CSA1</strain>
    </source>
</reference>
<gene>
    <name evidence="6" type="ORF">JD276_12125</name>
</gene>